<protein>
    <recommendedName>
        <fullName evidence="9">Tyrosine-protein kinase</fullName>
        <ecNumber evidence="9">2.7.10.2</ecNumber>
    </recommendedName>
</protein>
<dbReference type="EMBL" id="JBGFUD010003614">
    <property type="protein sequence ID" value="MFH4978874.1"/>
    <property type="molecule type" value="Genomic_DNA"/>
</dbReference>
<evidence type="ECO:0000256" key="1">
    <source>
        <dbReference type="ARBA" id="ARBA00022443"/>
    </source>
</evidence>
<dbReference type="InterPro" id="IPR011009">
    <property type="entry name" value="Kinase-like_dom_sf"/>
</dbReference>
<keyword evidence="1 8" id="KW-0728">SH3 domain</keyword>
<evidence type="ECO:0000256" key="5">
    <source>
        <dbReference type="ARBA" id="ARBA00022840"/>
    </source>
</evidence>
<proteinExistence type="inferred from homology"/>
<dbReference type="Pfam" id="PF00018">
    <property type="entry name" value="SH3_1"/>
    <property type="match status" value="1"/>
</dbReference>
<dbReference type="SUPFAM" id="SSF50044">
    <property type="entry name" value="SH3-domain"/>
    <property type="match status" value="1"/>
</dbReference>
<dbReference type="SMART" id="SM00252">
    <property type="entry name" value="SH2"/>
    <property type="match status" value="1"/>
</dbReference>
<dbReference type="SMART" id="SM00326">
    <property type="entry name" value="SH3"/>
    <property type="match status" value="1"/>
</dbReference>
<dbReference type="AlphaFoldDB" id="A0ABD6ENH4"/>
<dbReference type="Pfam" id="PF07714">
    <property type="entry name" value="PK_Tyr_Ser-Thr"/>
    <property type="match status" value="1"/>
</dbReference>
<dbReference type="PROSITE" id="PS50002">
    <property type="entry name" value="SH3"/>
    <property type="match status" value="1"/>
</dbReference>
<keyword evidence="3 9" id="KW-0547">Nucleotide-binding</keyword>
<feature type="domain" description="SH3" evidence="12">
    <location>
        <begin position="28"/>
        <end position="88"/>
    </location>
</feature>
<evidence type="ECO:0000256" key="3">
    <source>
        <dbReference type="ARBA" id="ARBA00022741"/>
    </source>
</evidence>
<evidence type="ECO:0000256" key="9">
    <source>
        <dbReference type="RuleBase" id="RU362096"/>
    </source>
</evidence>
<evidence type="ECO:0000313" key="13">
    <source>
        <dbReference type="EMBL" id="MFH4978874.1"/>
    </source>
</evidence>
<keyword evidence="6 9" id="KW-0829">Tyrosine-protein kinase</keyword>
<dbReference type="SUPFAM" id="SSF55550">
    <property type="entry name" value="SH2 domain"/>
    <property type="match status" value="1"/>
</dbReference>
<evidence type="ECO:0000256" key="6">
    <source>
        <dbReference type="ARBA" id="ARBA00023137"/>
    </source>
</evidence>
<keyword evidence="5 9" id="KW-0067">ATP-binding</keyword>
<dbReference type="InterPro" id="IPR036860">
    <property type="entry name" value="SH2_dom_sf"/>
</dbReference>
<dbReference type="InterPro" id="IPR000980">
    <property type="entry name" value="SH2"/>
</dbReference>
<evidence type="ECO:0000256" key="2">
    <source>
        <dbReference type="ARBA" id="ARBA00022679"/>
    </source>
</evidence>
<dbReference type="CDD" id="cd00174">
    <property type="entry name" value="SH3"/>
    <property type="match status" value="1"/>
</dbReference>
<dbReference type="PROSITE" id="PS50001">
    <property type="entry name" value="SH2"/>
    <property type="match status" value="1"/>
</dbReference>
<keyword evidence="7" id="KW-0727">SH2 domain</keyword>
<dbReference type="Pfam" id="PF00017">
    <property type="entry name" value="SH2"/>
    <property type="match status" value="1"/>
</dbReference>
<dbReference type="InterPro" id="IPR001245">
    <property type="entry name" value="Ser-Thr/Tyr_kinase_cat_dom"/>
</dbReference>
<name>A0ABD6ENH4_9BILA</name>
<dbReference type="EC" id="2.7.10.2" evidence="9"/>
<evidence type="ECO:0000259" key="12">
    <source>
        <dbReference type="PROSITE" id="PS50002"/>
    </source>
</evidence>
<dbReference type="InterPro" id="IPR036028">
    <property type="entry name" value="SH3-like_dom_sf"/>
</dbReference>
<keyword evidence="14" id="KW-1185">Reference proteome</keyword>
<gene>
    <name evidence="13" type="ORF">AB6A40_005583</name>
</gene>
<reference evidence="13 14" key="1">
    <citation type="submission" date="2024-08" db="EMBL/GenBank/DDBJ databases">
        <title>Gnathostoma spinigerum genome.</title>
        <authorList>
            <person name="Gonzalez-Bertolin B."/>
            <person name="Monzon S."/>
            <person name="Zaballos A."/>
            <person name="Jimenez P."/>
            <person name="Dekumyoy P."/>
            <person name="Varona S."/>
            <person name="Cuesta I."/>
            <person name="Sumanam S."/>
            <person name="Adisakwattana P."/>
            <person name="Gasser R.B."/>
            <person name="Hernandez-Gonzalez A."/>
            <person name="Young N.D."/>
            <person name="Perteguer M.J."/>
        </authorList>
    </citation>
    <scope>NUCLEOTIDE SEQUENCE [LARGE SCALE GENOMIC DNA]</scope>
    <source>
        <strain evidence="13">AL3</strain>
        <tissue evidence="13">Liver</tissue>
    </source>
</reference>
<sequence length="294" mass="33541">MGNVEDVLHRRNRSATTTEVSQCPHEPSKGRELVALFSFDSSSPGDLVIKKNDILILIAEKNSDWLFVKNRKGQKGYVPKAFVALRESDNCESWYAGPISRQKANRLILSSLLPRGAFLVRQREENPNEFALTVRDINESNEPVAKHYLIKRDTTTEEFFIVDSNKFHSLRELIRFYRSNPSALRCKLTIPAPRDEPMRPGLSYDIEKNWEIPKTQIKLKMKLDDGCFGDVWYGKWRGVCEVAVKMMKPGSMDVKDFLASVSLMRDASKNETLLSLFSSLSLGRSNFFCVSHVS</sequence>
<dbReference type="Proteomes" id="UP001608902">
    <property type="component" value="Unassembled WGS sequence"/>
</dbReference>
<evidence type="ECO:0000256" key="7">
    <source>
        <dbReference type="PROSITE-ProRule" id="PRU00191"/>
    </source>
</evidence>
<comment type="similarity">
    <text evidence="9">Belongs to the protein kinase superfamily. Tyr protein kinase family.</text>
</comment>
<comment type="caution">
    <text evidence="13">The sequence shown here is derived from an EMBL/GenBank/DDBJ whole genome shotgun (WGS) entry which is preliminary data.</text>
</comment>
<organism evidence="13 14">
    <name type="scientific">Gnathostoma spinigerum</name>
    <dbReference type="NCBI Taxonomy" id="75299"/>
    <lineage>
        <taxon>Eukaryota</taxon>
        <taxon>Metazoa</taxon>
        <taxon>Ecdysozoa</taxon>
        <taxon>Nematoda</taxon>
        <taxon>Chromadorea</taxon>
        <taxon>Rhabditida</taxon>
        <taxon>Spirurina</taxon>
        <taxon>Gnathostomatomorpha</taxon>
        <taxon>Gnathostomatoidea</taxon>
        <taxon>Gnathostomatidae</taxon>
        <taxon>Gnathostoma</taxon>
    </lineage>
</organism>
<dbReference type="SUPFAM" id="SSF56112">
    <property type="entry name" value="Protein kinase-like (PK-like)"/>
    <property type="match status" value="1"/>
</dbReference>
<dbReference type="Gene3D" id="3.30.505.10">
    <property type="entry name" value="SH2 domain"/>
    <property type="match status" value="1"/>
</dbReference>
<evidence type="ECO:0000313" key="14">
    <source>
        <dbReference type="Proteomes" id="UP001608902"/>
    </source>
</evidence>
<dbReference type="Gene3D" id="2.30.30.40">
    <property type="entry name" value="SH3 Domains"/>
    <property type="match status" value="1"/>
</dbReference>
<evidence type="ECO:0000256" key="8">
    <source>
        <dbReference type="PROSITE-ProRule" id="PRU00192"/>
    </source>
</evidence>
<feature type="domain" description="SH2" evidence="11">
    <location>
        <begin position="94"/>
        <end position="192"/>
    </location>
</feature>
<evidence type="ECO:0000256" key="4">
    <source>
        <dbReference type="ARBA" id="ARBA00022777"/>
    </source>
</evidence>
<dbReference type="GO" id="GO:0004715">
    <property type="term" value="F:non-membrane spanning protein tyrosine kinase activity"/>
    <property type="evidence" value="ECO:0007669"/>
    <property type="project" value="UniProtKB-EC"/>
</dbReference>
<keyword evidence="2 9" id="KW-0808">Transferase</keyword>
<keyword evidence="4 9" id="KW-0418">Kinase</keyword>
<dbReference type="InterPro" id="IPR001452">
    <property type="entry name" value="SH3_domain"/>
</dbReference>
<evidence type="ECO:0000256" key="10">
    <source>
        <dbReference type="SAM" id="MobiDB-lite"/>
    </source>
</evidence>
<dbReference type="InterPro" id="IPR050198">
    <property type="entry name" value="Non-receptor_tyrosine_kinases"/>
</dbReference>
<dbReference type="PANTHER" id="PTHR24418">
    <property type="entry name" value="TYROSINE-PROTEIN KINASE"/>
    <property type="match status" value="1"/>
</dbReference>
<feature type="region of interest" description="Disordered" evidence="10">
    <location>
        <begin position="1"/>
        <end position="26"/>
    </location>
</feature>
<evidence type="ECO:0000259" key="11">
    <source>
        <dbReference type="PROSITE" id="PS50001"/>
    </source>
</evidence>
<dbReference type="Gene3D" id="3.30.200.20">
    <property type="entry name" value="Phosphorylase Kinase, domain 1"/>
    <property type="match status" value="1"/>
</dbReference>
<comment type="catalytic activity">
    <reaction evidence="9">
        <text>L-tyrosyl-[protein] + ATP = O-phospho-L-tyrosyl-[protein] + ADP + H(+)</text>
        <dbReference type="Rhea" id="RHEA:10596"/>
        <dbReference type="Rhea" id="RHEA-COMP:10136"/>
        <dbReference type="Rhea" id="RHEA-COMP:20101"/>
        <dbReference type="ChEBI" id="CHEBI:15378"/>
        <dbReference type="ChEBI" id="CHEBI:30616"/>
        <dbReference type="ChEBI" id="CHEBI:46858"/>
        <dbReference type="ChEBI" id="CHEBI:61978"/>
        <dbReference type="ChEBI" id="CHEBI:456216"/>
        <dbReference type="EC" id="2.7.10.2"/>
    </reaction>
</comment>
<accession>A0ABD6ENH4</accession>
<dbReference type="GO" id="GO:0005524">
    <property type="term" value="F:ATP binding"/>
    <property type="evidence" value="ECO:0007669"/>
    <property type="project" value="UniProtKB-KW"/>
</dbReference>
<dbReference type="PRINTS" id="PR00401">
    <property type="entry name" value="SH2DOMAIN"/>
</dbReference>